<evidence type="ECO:0000256" key="1">
    <source>
        <dbReference type="SAM" id="Phobius"/>
    </source>
</evidence>
<organism evidence="2 3">
    <name type="scientific">Helicobacter pullorum</name>
    <dbReference type="NCBI Taxonomy" id="35818"/>
    <lineage>
        <taxon>Bacteria</taxon>
        <taxon>Pseudomonadati</taxon>
        <taxon>Campylobacterota</taxon>
        <taxon>Epsilonproteobacteria</taxon>
        <taxon>Campylobacterales</taxon>
        <taxon>Helicobacteraceae</taxon>
        <taxon>Helicobacter</taxon>
    </lineage>
</organism>
<reference evidence="2 3" key="1">
    <citation type="submission" date="2014-06" db="EMBL/GenBank/DDBJ databases">
        <title>Helicobacter pullorum isolates in fresh chicken meat - phenotypic and genotypic features.</title>
        <authorList>
            <person name="Borges V."/>
            <person name="Santos A."/>
            <person name="Correia C.B."/>
            <person name="Saraiva M."/>
            <person name="Menard A."/>
            <person name="Vieira L."/>
            <person name="Sampaio D.A."/>
            <person name="Gomes J.P."/>
            <person name="Oleastro M."/>
        </authorList>
    </citation>
    <scope>NUCLEOTIDE SEQUENCE [LARGE SCALE GENOMIC DNA]</scope>
    <source>
        <strain evidence="2 3">229334/12</strain>
    </source>
</reference>
<keyword evidence="1" id="KW-0472">Membrane</keyword>
<dbReference type="RefSeq" id="WP_054198781.1">
    <property type="nucleotide sequence ID" value="NZ_JNOC01000134.1"/>
</dbReference>
<protein>
    <submittedName>
        <fullName evidence="2">Uncharacterized protein</fullName>
    </submittedName>
</protein>
<dbReference type="Proteomes" id="UP000037997">
    <property type="component" value="Unassembled WGS sequence"/>
</dbReference>
<proteinExistence type="predicted"/>
<keyword evidence="1" id="KW-0812">Transmembrane</keyword>
<dbReference type="PATRIC" id="fig|35818.11.peg.197"/>
<dbReference type="EMBL" id="JNOC01000134">
    <property type="protein sequence ID" value="KPH53288.1"/>
    <property type="molecule type" value="Genomic_DNA"/>
</dbReference>
<keyword evidence="1" id="KW-1133">Transmembrane helix</keyword>
<gene>
    <name evidence="2" type="ORF">HPU229334_01005</name>
</gene>
<comment type="caution">
    <text evidence="2">The sequence shown here is derived from an EMBL/GenBank/DDBJ whole genome shotgun (WGS) entry which is preliminary data.</text>
</comment>
<evidence type="ECO:0000313" key="2">
    <source>
        <dbReference type="EMBL" id="KPH53288.1"/>
    </source>
</evidence>
<feature type="transmembrane region" description="Helical" evidence="1">
    <location>
        <begin position="71"/>
        <end position="96"/>
    </location>
</feature>
<name>A0A0N1E9U4_9HELI</name>
<evidence type="ECO:0000313" key="3">
    <source>
        <dbReference type="Proteomes" id="UP000037997"/>
    </source>
</evidence>
<sequence length="222" mass="23573">MGGGSFIDDLFDSVFDPIKDAFEGIVDTAFKGVREIFKGMSKITGTSLFDKIGEGFYALGSSIAKLELGGILQGLGIVAGFVLAPFGGFGIALNILTLSYNMYSLGSQLKALEDMLKYQITLNFSYGALSMAEKGEWLAGGVCRSEVLAGGDMFNPTGIIDANGMAYGYNGVSDTTLLNSINNAYENLAGGSTYNAHLAGSHNWRPNKIVNKYFNSTSSTLL</sequence>
<dbReference type="AlphaFoldDB" id="A0A0N1E9U4"/>
<accession>A0A0N1E9U4</accession>